<dbReference type="KEGG" id="ocy:OSSY52_15390"/>
<proteinExistence type="predicted"/>
<dbReference type="Proteomes" id="UP000516361">
    <property type="component" value="Chromosome"/>
</dbReference>
<dbReference type="EMBL" id="AP018712">
    <property type="protein sequence ID" value="BBE31398.1"/>
    <property type="molecule type" value="Genomic_DNA"/>
</dbReference>
<organism evidence="2 3">
    <name type="scientific">Tepiditoga spiralis</name>
    <dbReference type="NCBI Taxonomy" id="2108365"/>
    <lineage>
        <taxon>Bacteria</taxon>
        <taxon>Thermotogati</taxon>
        <taxon>Thermotogota</taxon>
        <taxon>Thermotogae</taxon>
        <taxon>Petrotogales</taxon>
        <taxon>Petrotogaceae</taxon>
        <taxon>Tepiditoga</taxon>
    </lineage>
</organism>
<evidence type="ECO:0000259" key="1">
    <source>
        <dbReference type="Pfam" id="PF09828"/>
    </source>
</evidence>
<sequence>MRWVTRAHVHVDRVACPWLIKRFVDVNAEIFYVARDLVMDIAKKENAIPFDVKDVELGHKDGHCTFISILDKYNLNDPALRALGEVVNAADTGKIESNPYAPGLEAIARGFSLMFPDDYENLEKQFKVYDALYAVLKLEMAKKSK</sequence>
<name>A0A7G1G4F9_9BACT</name>
<reference evidence="2 3" key="1">
    <citation type="submission" date="2018-06" db="EMBL/GenBank/DDBJ databases">
        <title>Genome sequencing of Oceanotoga sp. sy52.</title>
        <authorList>
            <person name="Mori K."/>
        </authorList>
    </citation>
    <scope>NUCLEOTIDE SEQUENCE [LARGE SCALE GENOMIC DNA]</scope>
    <source>
        <strain evidence="3">sy52</strain>
    </source>
</reference>
<dbReference type="AlphaFoldDB" id="A0A7G1G4F9"/>
<evidence type="ECO:0000313" key="2">
    <source>
        <dbReference type="EMBL" id="BBE31398.1"/>
    </source>
</evidence>
<dbReference type="RefSeq" id="WP_190613909.1">
    <property type="nucleotide sequence ID" value="NZ_AP018712.1"/>
</dbReference>
<dbReference type="InParanoid" id="A0A7G1G4F9"/>
<evidence type="ECO:0000313" key="3">
    <source>
        <dbReference type="Proteomes" id="UP000516361"/>
    </source>
</evidence>
<feature type="domain" description="ChrB C-terminal" evidence="1">
    <location>
        <begin position="3"/>
        <end position="135"/>
    </location>
</feature>
<dbReference type="InterPro" id="IPR018634">
    <property type="entry name" value="ChrB_C"/>
</dbReference>
<gene>
    <name evidence="2" type="ORF">OSSY52_15390</name>
</gene>
<accession>A0A7G1G4F9</accession>
<dbReference type="Pfam" id="PF09828">
    <property type="entry name" value="ChrB_C"/>
    <property type="match status" value="1"/>
</dbReference>
<keyword evidence="3" id="KW-1185">Reference proteome</keyword>
<protein>
    <recommendedName>
        <fullName evidence="1">ChrB C-terminal domain-containing protein</fullName>
    </recommendedName>
</protein>